<dbReference type="SMART" id="SM00028">
    <property type="entry name" value="TPR"/>
    <property type="match status" value="3"/>
</dbReference>
<keyword evidence="5" id="KW-0408">Iron</keyword>
<feature type="domain" description="Peptidase M48" evidence="9">
    <location>
        <begin position="71"/>
        <end position="254"/>
    </location>
</feature>
<keyword evidence="7" id="KW-0802">TPR repeat</keyword>
<evidence type="ECO:0000313" key="11">
    <source>
        <dbReference type="Proteomes" id="UP000095200"/>
    </source>
</evidence>
<comment type="cofactor">
    <cofactor evidence="8">
        <name>Zn(2+)</name>
        <dbReference type="ChEBI" id="CHEBI:29105"/>
    </cofactor>
    <text evidence="8">Binds 1 zinc ion per subunit.</text>
</comment>
<dbReference type="OrthoDB" id="9810445at2"/>
<dbReference type="GO" id="GO:0016020">
    <property type="term" value="C:membrane"/>
    <property type="evidence" value="ECO:0007669"/>
    <property type="project" value="TreeGrafter"/>
</dbReference>
<evidence type="ECO:0000256" key="3">
    <source>
        <dbReference type="ARBA" id="ARBA00022801"/>
    </source>
</evidence>
<evidence type="ECO:0000256" key="7">
    <source>
        <dbReference type="PROSITE-ProRule" id="PRU00339"/>
    </source>
</evidence>
<keyword evidence="4 8" id="KW-0862">Zinc</keyword>
<dbReference type="CDD" id="cd07324">
    <property type="entry name" value="M48C_Oma1-like"/>
    <property type="match status" value="1"/>
</dbReference>
<dbReference type="Pfam" id="PF01435">
    <property type="entry name" value="Peptidase_M48"/>
    <property type="match status" value="1"/>
</dbReference>
<dbReference type="GO" id="GO:0004222">
    <property type="term" value="F:metalloendopeptidase activity"/>
    <property type="evidence" value="ECO:0007669"/>
    <property type="project" value="InterPro"/>
</dbReference>
<dbReference type="Proteomes" id="UP000095200">
    <property type="component" value="Unassembled WGS sequence"/>
</dbReference>
<evidence type="ECO:0000256" key="5">
    <source>
        <dbReference type="ARBA" id="ARBA00023014"/>
    </source>
</evidence>
<reference evidence="11" key="1">
    <citation type="submission" date="2016-06" db="EMBL/GenBank/DDBJ databases">
        <title>Draft genome sequence of Desulfoplanes formicivorans strain Pf12B.</title>
        <authorList>
            <person name="Watanabe M."/>
            <person name="Kojima H."/>
            <person name="Fukui M."/>
        </authorList>
    </citation>
    <scope>NUCLEOTIDE SEQUENCE [LARGE SCALE GENOMIC DNA]</scope>
    <source>
        <strain evidence="11">Pf12B</strain>
    </source>
</reference>
<evidence type="ECO:0000256" key="4">
    <source>
        <dbReference type="ARBA" id="ARBA00022833"/>
    </source>
</evidence>
<evidence type="ECO:0000259" key="9">
    <source>
        <dbReference type="Pfam" id="PF01435"/>
    </source>
</evidence>
<dbReference type="GO" id="GO:0051536">
    <property type="term" value="F:iron-sulfur cluster binding"/>
    <property type="evidence" value="ECO:0007669"/>
    <property type="project" value="UniProtKB-KW"/>
</dbReference>
<dbReference type="GO" id="GO:0046872">
    <property type="term" value="F:metal ion binding"/>
    <property type="evidence" value="ECO:0007669"/>
    <property type="project" value="UniProtKB-KW"/>
</dbReference>
<keyword evidence="11" id="KW-1185">Reference proteome</keyword>
<comment type="similarity">
    <text evidence="8">Belongs to the peptidase M48 family.</text>
</comment>
<evidence type="ECO:0000256" key="1">
    <source>
        <dbReference type="ARBA" id="ARBA00022670"/>
    </source>
</evidence>
<keyword evidence="6 8" id="KW-0482">Metalloprotease</keyword>
<feature type="repeat" description="TPR" evidence="7">
    <location>
        <begin position="286"/>
        <end position="319"/>
    </location>
</feature>
<dbReference type="Pfam" id="PF14559">
    <property type="entry name" value="TPR_19"/>
    <property type="match status" value="1"/>
</dbReference>
<dbReference type="PROSITE" id="PS51318">
    <property type="entry name" value="TAT"/>
    <property type="match status" value="1"/>
</dbReference>
<organism evidence="10 11">
    <name type="scientific">Desulfoplanes formicivorans</name>
    <dbReference type="NCBI Taxonomy" id="1592317"/>
    <lineage>
        <taxon>Bacteria</taxon>
        <taxon>Pseudomonadati</taxon>
        <taxon>Thermodesulfobacteriota</taxon>
        <taxon>Desulfovibrionia</taxon>
        <taxon>Desulfovibrionales</taxon>
        <taxon>Desulfoplanaceae</taxon>
        <taxon>Desulfoplanes</taxon>
    </lineage>
</organism>
<comment type="caution">
    <text evidence="10">The sequence shown here is derived from an EMBL/GenBank/DDBJ whole genome shotgun (WGS) entry which is preliminary data.</text>
</comment>
<dbReference type="InterPro" id="IPR019734">
    <property type="entry name" value="TPR_rpt"/>
</dbReference>
<dbReference type="Gene3D" id="3.30.2010.10">
    <property type="entry name" value="Metalloproteases ('zincins'), catalytic domain"/>
    <property type="match status" value="1"/>
</dbReference>
<keyword evidence="1 8" id="KW-0645">Protease</keyword>
<dbReference type="InterPro" id="IPR051156">
    <property type="entry name" value="Mito/Outer_Membr_Metalloprot"/>
</dbReference>
<dbReference type="Gene3D" id="1.25.40.10">
    <property type="entry name" value="Tetratricopeptide repeat domain"/>
    <property type="match status" value="1"/>
</dbReference>
<dbReference type="PROSITE" id="PS50005">
    <property type="entry name" value="TPR"/>
    <property type="match status" value="1"/>
</dbReference>
<dbReference type="PANTHER" id="PTHR22726:SF1">
    <property type="entry name" value="METALLOENDOPEPTIDASE OMA1, MITOCHONDRIAL"/>
    <property type="match status" value="1"/>
</dbReference>
<accession>A0A194AHE0</accession>
<protein>
    <submittedName>
        <fullName evidence="10">Peptidase M48 Ste24p</fullName>
    </submittedName>
</protein>
<dbReference type="InterPro" id="IPR006311">
    <property type="entry name" value="TAT_signal"/>
</dbReference>
<dbReference type="EMBL" id="BDFE01000015">
    <property type="protein sequence ID" value="GAU08630.1"/>
    <property type="molecule type" value="Genomic_DNA"/>
</dbReference>
<evidence type="ECO:0000313" key="10">
    <source>
        <dbReference type="EMBL" id="GAU08630.1"/>
    </source>
</evidence>
<sequence>MYFPPPLSRRDFLKISALSLVGLTAGCAANPVTGESQFMLVSRDQEISIDKQQSPYQFSADYGAVQDQALSQYVTEVGMSLATKTHRPDMPYSFRPLNAVYVNAYAFPGGSIGLTRAIMLQLDNEAELAALLGHELGHVNARHTAARMSKGQLTSLVVGLGAAVAGTVSENMGDIAAGLGNLGTGALLARYSREDERQADDLGMLYMMRAGYDTEGMVGLMDMLNEQHQANPSALELMFATHPMSSERLATARQAAAGKYATSSEYRLNRERYLDNTASLRRIKPAIQEMQKGSDFMGKKDYAQAAKHFEAALKHTPNDYAGLLLLAKCRLVQKNYAEAARRATRAQAVYPQEPQALQVAGMAQLGTREYDKALKNFTAYDKQLPGNPYTSFYKGLALEKMGHRQDAAKQYYQFLQSVNQGEQAKYAYTRLKEWGYVQ</sequence>
<evidence type="ECO:0000256" key="2">
    <source>
        <dbReference type="ARBA" id="ARBA00022723"/>
    </source>
</evidence>
<dbReference type="InterPro" id="IPR011990">
    <property type="entry name" value="TPR-like_helical_dom_sf"/>
</dbReference>
<proteinExistence type="inferred from homology"/>
<evidence type="ECO:0000256" key="8">
    <source>
        <dbReference type="RuleBase" id="RU003983"/>
    </source>
</evidence>
<dbReference type="InterPro" id="IPR001915">
    <property type="entry name" value="Peptidase_M48"/>
</dbReference>
<gene>
    <name evidence="10" type="ORF">DPF_1344</name>
</gene>
<keyword evidence="2" id="KW-0479">Metal-binding</keyword>
<name>A0A194AHE0_9BACT</name>
<dbReference type="GO" id="GO:0051603">
    <property type="term" value="P:proteolysis involved in protein catabolic process"/>
    <property type="evidence" value="ECO:0007669"/>
    <property type="project" value="TreeGrafter"/>
</dbReference>
<evidence type="ECO:0000256" key="6">
    <source>
        <dbReference type="ARBA" id="ARBA00023049"/>
    </source>
</evidence>
<keyword evidence="3 8" id="KW-0378">Hydrolase</keyword>
<keyword evidence="5" id="KW-0411">Iron-sulfur</keyword>
<dbReference type="RefSeq" id="WP_069858311.1">
    <property type="nucleotide sequence ID" value="NZ_BDFE01000015.1"/>
</dbReference>
<dbReference type="SUPFAM" id="SSF48452">
    <property type="entry name" value="TPR-like"/>
    <property type="match status" value="1"/>
</dbReference>
<dbReference type="PANTHER" id="PTHR22726">
    <property type="entry name" value="METALLOENDOPEPTIDASE OMA1"/>
    <property type="match status" value="1"/>
</dbReference>
<dbReference type="STRING" id="1592317.DPF_1344"/>
<dbReference type="AlphaFoldDB" id="A0A194AHE0"/>